<proteinExistence type="predicted"/>
<reference evidence="1" key="1">
    <citation type="submission" date="2016-08" db="EMBL/GenBank/DDBJ databases">
        <authorList>
            <person name="Ngugi D.K."/>
            <person name="Miyake S."/>
            <person name="Stingl U."/>
        </authorList>
    </citation>
    <scope>NUCLEOTIDE SEQUENCE</scope>
    <source>
        <strain evidence="1">SCG-B11WGA-EpuloA1</strain>
    </source>
</reference>
<dbReference type="EMBL" id="LJDB01000073">
    <property type="protein sequence ID" value="ONI39043.1"/>
    <property type="molecule type" value="Genomic_DNA"/>
</dbReference>
<name>A0ACC8X9Y4_9FIRM</name>
<evidence type="ECO:0000313" key="2">
    <source>
        <dbReference type="Proteomes" id="UP000188605"/>
    </source>
</evidence>
<evidence type="ECO:0000313" key="1">
    <source>
        <dbReference type="EMBL" id="ONI39043.1"/>
    </source>
</evidence>
<accession>A0ACC8X9Y4</accession>
<dbReference type="Proteomes" id="UP000188605">
    <property type="component" value="Unassembled WGS sequence"/>
</dbReference>
<sequence>MTLEELVNKNYDNLNENDLHIWLYIVQNNTECEKLSIEALASRCNVSRTTILRFCKRLGLKGYSELKVRLSMNNEHKIRKTENSISIKQLYLKYMEQLEANNFYELIEIIENANHLFIYGEGTLQKNIAREWERGFLAVNKLFYGITSQGDMHYVDNMHSGDLLVVISFSGDTISTLNFAKKLKIKGVKIVAITLNKQNELAKLSDIAYGIDSLDLTTNLGTHYTCVAGYFIFIDFLINAFIEKSMKEGVVKC</sequence>
<organism evidence="1 2">
    <name type="scientific">Candidatus Epulonipiscium fishelsonii</name>
    <dbReference type="NCBI Taxonomy" id="77094"/>
    <lineage>
        <taxon>Bacteria</taxon>
        <taxon>Bacillati</taxon>
        <taxon>Bacillota</taxon>
        <taxon>Clostridia</taxon>
        <taxon>Lachnospirales</taxon>
        <taxon>Lachnospiraceae</taxon>
        <taxon>Candidatus Epulonipiscium</taxon>
    </lineage>
</organism>
<gene>
    <name evidence="1" type="ORF">AN396_09220</name>
</gene>
<protein>
    <submittedName>
        <fullName evidence="1">Uncharacterized protein</fullName>
    </submittedName>
</protein>
<comment type="caution">
    <text evidence="1">The sequence shown here is derived from an EMBL/GenBank/DDBJ whole genome shotgun (WGS) entry which is preliminary data.</text>
</comment>
<keyword evidence="2" id="KW-1185">Reference proteome</keyword>